<protein>
    <submittedName>
        <fullName evidence="1">Uncharacterized protein</fullName>
    </submittedName>
</protein>
<reference evidence="1 2" key="1">
    <citation type="submission" date="2017-05" db="EMBL/GenBank/DDBJ databases">
        <authorList>
            <person name="Varghese N."/>
            <person name="Submissions S."/>
        </authorList>
    </citation>
    <scope>NUCLEOTIDE SEQUENCE [LARGE SCALE GENOMIC DNA]</scope>
    <source>
        <strain evidence="1 2">DSM 25457</strain>
    </source>
</reference>
<dbReference type="EMBL" id="FXUG01000036">
    <property type="protein sequence ID" value="SMP79632.1"/>
    <property type="molecule type" value="Genomic_DNA"/>
</dbReference>
<accession>A0ABY1QWJ0</accession>
<sequence length="152" mass="17133">MDATERWWCPLWPSLQVPRHRPLILSVLPQTVCLLHMPTHTMKNFAELVCSRPRMWTVDGTLPEVVSFLSGVNYARQAGTPEGEEYDGGSTRALLDWLTDEFSVPGMAANANWISGLRDRYGTDEAALAAMQQYANTLPSEVDRRYEIGYAE</sequence>
<evidence type="ECO:0000313" key="2">
    <source>
        <dbReference type="Proteomes" id="UP001158067"/>
    </source>
</evidence>
<organism evidence="1 2">
    <name type="scientific">Neorhodopirellula lusitana</name>
    <dbReference type="NCBI Taxonomy" id="445327"/>
    <lineage>
        <taxon>Bacteria</taxon>
        <taxon>Pseudomonadati</taxon>
        <taxon>Planctomycetota</taxon>
        <taxon>Planctomycetia</taxon>
        <taxon>Pirellulales</taxon>
        <taxon>Pirellulaceae</taxon>
        <taxon>Neorhodopirellula</taxon>
    </lineage>
</organism>
<evidence type="ECO:0000313" key="1">
    <source>
        <dbReference type="EMBL" id="SMP79632.1"/>
    </source>
</evidence>
<gene>
    <name evidence="1" type="ORF">SAMN06265222_1362</name>
</gene>
<keyword evidence="2" id="KW-1185">Reference proteome</keyword>
<proteinExistence type="predicted"/>
<comment type="caution">
    <text evidence="1">The sequence shown here is derived from an EMBL/GenBank/DDBJ whole genome shotgun (WGS) entry which is preliminary data.</text>
</comment>
<dbReference type="Proteomes" id="UP001158067">
    <property type="component" value="Unassembled WGS sequence"/>
</dbReference>
<name>A0ABY1QWJ0_9BACT</name>